<dbReference type="PROSITE" id="PS00138">
    <property type="entry name" value="SUBTILASE_SER"/>
    <property type="match status" value="1"/>
</dbReference>
<dbReference type="Pfam" id="PF00082">
    <property type="entry name" value="Peptidase_S8"/>
    <property type="match status" value="1"/>
</dbReference>
<reference evidence="12" key="1">
    <citation type="submission" date="2023-10" db="EMBL/GenBank/DDBJ databases">
        <title>Chromosome-level genome of the transformable northern wattle, Acacia crassicarpa.</title>
        <authorList>
            <person name="Massaro I."/>
            <person name="Sinha N.R."/>
            <person name="Poethig S."/>
            <person name="Leichty A.R."/>
        </authorList>
    </citation>
    <scope>NUCLEOTIDE SEQUENCE</scope>
    <source>
        <strain evidence="12">Acra3RX</strain>
        <tissue evidence="12">Leaf</tissue>
    </source>
</reference>
<keyword evidence="9" id="KW-0812">Transmembrane</keyword>
<comment type="subcellular location">
    <subcellularLocation>
        <location evidence="1">Secreted</location>
    </subcellularLocation>
</comment>
<dbReference type="SUPFAM" id="SSF52743">
    <property type="entry name" value="Subtilisin-like"/>
    <property type="match status" value="1"/>
</dbReference>
<dbReference type="GO" id="GO:0005576">
    <property type="term" value="C:extracellular region"/>
    <property type="evidence" value="ECO:0007669"/>
    <property type="project" value="UniProtKB-SubCell"/>
</dbReference>
<evidence type="ECO:0000256" key="1">
    <source>
        <dbReference type="ARBA" id="ARBA00004613"/>
    </source>
</evidence>
<dbReference type="InterPro" id="IPR036852">
    <property type="entry name" value="Peptidase_S8/S53_dom_sf"/>
</dbReference>
<comment type="caution">
    <text evidence="7">Lacks conserved residue(s) required for the propagation of feature annotation.</text>
</comment>
<dbReference type="GO" id="GO:0004252">
    <property type="term" value="F:serine-type endopeptidase activity"/>
    <property type="evidence" value="ECO:0007669"/>
    <property type="project" value="InterPro"/>
</dbReference>
<keyword evidence="6" id="KW-0720">Serine protease</keyword>
<evidence type="ECO:0000313" key="13">
    <source>
        <dbReference type="Proteomes" id="UP001293593"/>
    </source>
</evidence>
<keyword evidence="9" id="KW-0472">Membrane</keyword>
<dbReference type="Gene3D" id="3.40.50.200">
    <property type="entry name" value="Peptidase S8/S53 domain"/>
    <property type="match status" value="1"/>
</dbReference>
<evidence type="ECO:0000256" key="5">
    <source>
        <dbReference type="ARBA" id="ARBA00022801"/>
    </source>
</evidence>
<evidence type="ECO:0000313" key="12">
    <source>
        <dbReference type="EMBL" id="KAK4278884.1"/>
    </source>
</evidence>
<dbReference type="InterPro" id="IPR023828">
    <property type="entry name" value="Peptidase_S8_Ser-AS"/>
</dbReference>
<feature type="region of interest" description="Disordered" evidence="8">
    <location>
        <begin position="1"/>
        <end position="25"/>
    </location>
</feature>
<feature type="domain" description="Subtilisin-like protease fibronectin type-III" evidence="11">
    <location>
        <begin position="218"/>
        <end position="317"/>
    </location>
</feature>
<evidence type="ECO:0000256" key="6">
    <source>
        <dbReference type="ARBA" id="ARBA00022825"/>
    </source>
</evidence>
<feature type="domain" description="Peptidase S8/S53" evidence="10">
    <location>
        <begin position="94"/>
        <end position="158"/>
    </location>
</feature>
<proteinExistence type="inferred from homology"/>
<evidence type="ECO:0000259" key="10">
    <source>
        <dbReference type="Pfam" id="PF00082"/>
    </source>
</evidence>
<protein>
    <recommendedName>
        <fullName evidence="14">Cucumisin</fullName>
    </recommendedName>
</protein>
<evidence type="ECO:0000256" key="2">
    <source>
        <dbReference type="ARBA" id="ARBA00011073"/>
    </source>
</evidence>
<keyword evidence="5" id="KW-0378">Hydrolase</keyword>
<dbReference type="EMBL" id="JAWXYG010000003">
    <property type="protein sequence ID" value="KAK4278884.1"/>
    <property type="molecule type" value="Genomic_DNA"/>
</dbReference>
<dbReference type="InterPro" id="IPR041469">
    <property type="entry name" value="Subtilisin-like_FN3"/>
</dbReference>
<feature type="compositionally biased region" description="Basic and acidic residues" evidence="8">
    <location>
        <begin position="7"/>
        <end position="23"/>
    </location>
</feature>
<dbReference type="GO" id="GO:0006508">
    <property type="term" value="P:proteolysis"/>
    <property type="evidence" value="ECO:0007669"/>
    <property type="project" value="UniProtKB-KW"/>
</dbReference>
<evidence type="ECO:0000256" key="3">
    <source>
        <dbReference type="ARBA" id="ARBA00022670"/>
    </source>
</evidence>
<organism evidence="12 13">
    <name type="scientific">Acacia crassicarpa</name>
    <name type="common">northern wattle</name>
    <dbReference type="NCBI Taxonomy" id="499986"/>
    <lineage>
        <taxon>Eukaryota</taxon>
        <taxon>Viridiplantae</taxon>
        <taxon>Streptophyta</taxon>
        <taxon>Embryophyta</taxon>
        <taxon>Tracheophyta</taxon>
        <taxon>Spermatophyta</taxon>
        <taxon>Magnoliopsida</taxon>
        <taxon>eudicotyledons</taxon>
        <taxon>Gunneridae</taxon>
        <taxon>Pentapetalae</taxon>
        <taxon>rosids</taxon>
        <taxon>fabids</taxon>
        <taxon>Fabales</taxon>
        <taxon>Fabaceae</taxon>
        <taxon>Caesalpinioideae</taxon>
        <taxon>mimosoid clade</taxon>
        <taxon>Acacieae</taxon>
        <taxon>Acacia</taxon>
    </lineage>
</organism>
<feature type="transmembrane region" description="Helical" evidence="9">
    <location>
        <begin position="65"/>
        <end position="87"/>
    </location>
</feature>
<evidence type="ECO:0000259" key="11">
    <source>
        <dbReference type="Pfam" id="PF17766"/>
    </source>
</evidence>
<keyword evidence="13" id="KW-1185">Reference proteome</keyword>
<evidence type="ECO:0000256" key="9">
    <source>
        <dbReference type="SAM" id="Phobius"/>
    </source>
</evidence>
<dbReference type="Gene3D" id="2.60.40.2310">
    <property type="match status" value="1"/>
</dbReference>
<name>A0AAE1TCD5_9FABA</name>
<keyword evidence="3" id="KW-0645">Protease</keyword>
<keyword evidence="9" id="KW-1133">Transmembrane helix</keyword>
<sequence length="320" mass="35100">MRHRRGRQDYATETKNGDGDLQRNTKHQSFQDLSLGGMTGSAEKWDELYYFGGASMGIPLLERLYLAKFFASIGVLFFSQVFSPLLLKGNPGDKRSVKYNIQAGTSMACPHVTGTSAYVKTFHPDWSPAAVKSAIMTTAKPMNMTPNDVDHVGEFSYGSGHVNPVQAVDPGLIYDLSKEDYIQMFCNLGYDLTTIRQISGAKSVTCHGSPDRSLVKNTNYPSMGITVKANQPFNVMINRTVTNVGSANSNYKVSVLLPNSKLMSIKVEPQTLSFKSLNEKRSFVVTIVGGNLPKAKVLTSSLVWSDGTHNVRSPILVNVE</sequence>
<keyword evidence="4" id="KW-0732">Signal</keyword>
<dbReference type="Pfam" id="PF17766">
    <property type="entry name" value="fn3_6"/>
    <property type="match status" value="1"/>
</dbReference>
<dbReference type="Proteomes" id="UP001293593">
    <property type="component" value="Unassembled WGS sequence"/>
</dbReference>
<dbReference type="InterPro" id="IPR045051">
    <property type="entry name" value="SBT"/>
</dbReference>
<evidence type="ECO:0000256" key="7">
    <source>
        <dbReference type="PROSITE-ProRule" id="PRU01240"/>
    </source>
</evidence>
<dbReference type="PANTHER" id="PTHR10795">
    <property type="entry name" value="PROPROTEIN CONVERTASE SUBTILISIN/KEXIN"/>
    <property type="match status" value="1"/>
</dbReference>
<dbReference type="AlphaFoldDB" id="A0AAE1TCD5"/>
<comment type="caution">
    <text evidence="12">The sequence shown here is derived from an EMBL/GenBank/DDBJ whole genome shotgun (WGS) entry which is preliminary data.</text>
</comment>
<gene>
    <name evidence="12" type="ORF">QN277_016665</name>
</gene>
<dbReference type="InterPro" id="IPR000209">
    <property type="entry name" value="Peptidase_S8/S53_dom"/>
</dbReference>
<evidence type="ECO:0008006" key="14">
    <source>
        <dbReference type="Google" id="ProtNLM"/>
    </source>
</evidence>
<evidence type="ECO:0000256" key="8">
    <source>
        <dbReference type="SAM" id="MobiDB-lite"/>
    </source>
</evidence>
<dbReference type="PROSITE" id="PS51892">
    <property type="entry name" value="SUBTILASE"/>
    <property type="match status" value="1"/>
</dbReference>
<comment type="similarity">
    <text evidence="2 7">Belongs to the peptidase S8 family.</text>
</comment>
<evidence type="ECO:0000256" key="4">
    <source>
        <dbReference type="ARBA" id="ARBA00022729"/>
    </source>
</evidence>
<accession>A0AAE1TCD5</accession>